<proteinExistence type="predicted"/>
<sequence>MPTVYVIKMIQRGTDEPDYQIEKQFTGKSIAEQLSLAIDHAEWLNERNEASWRHYFASQYPPDEIIWNG</sequence>
<dbReference type="EMBL" id="AY095314">
    <property type="protein sequence ID" value="AAM28357.1"/>
    <property type="molecule type" value="Genomic_DNA"/>
</dbReference>
<organism evidence="1 2">
    <name type="scientific">Vibrio phage VpV262</name>
    <dbReference type="NCBI Taxonomy" id="2907796"/>
    <lineage>
        <taxon>Viruses</taxon>
        <taxon>Duplodnaviria</taxon>
        <taxon>Heunggongvirae</taxon>
        <taxon>Uroviricota</taxon>
        <taxon>Caudoviricetes</taxon>
        <taxon>Zobellviridae</taxon>
        <taxon>Vipivirus</taxon>
        <taxon>Vipivirus canadense</taxon>
    </lineage>
</organism>
<protein>
    <submittedName>
        <fullName evidence="1">Uncharacterized protein</fullName>
    </submittedName>
</protein>
<evidence type="ECO:0000313" key="1">
    <source>
        <dbReference type="EMBL" id="AAM28357.1"/>
    </source>
</evidence>
<dbReference type="KEGG" id="vg:956034"/>
<dbReference type="GeneID" id="956034"/>
<evidence type="ECO:0000313" key="2">
    <source>
        <dbReference type="Proteomes" id="UP000001794"/>
    </source>
</evidence>
<name>Q8LT90_9CAUD</name>
<keyword evidence="2" id="KW-1185">Reference proteome</keyword>
<reference evidence="1 2" key="1">
    <citation type="journal article" date="2003" name="Virology">
        <title>The complete sequence of marine bacteriophage VpV262 infecting vibrio parahaemolyticus indicates that an ancestral component of a T7 viral supergroup is widespread in the marine environment.</title>
        <authorList>
            <person name="Hardies S.C."/>
            <person name="Comeau A.M."/>
            <person name="Serwer P."/>
            <person name="Suttle C.A."/>
        </authorList>
    </citation>
    <scope>NUCLEOTIDE SEQUENCE</scope>
</reference>
<accession>Q8LT90</accession>
<dbReference type="Proteomes" id="UP000001794">
    <property type="component" value="Segment"/>
</dbReference>
<dbReference type="RefSeq" id="NP_640270.1">
    <property type="nucleotide sequence ID" value="NC_003907.2"/>
</dbReference>